<evidence type="ECO:0000256" key="8">
    <source>
        <dbReference type="SAM" id="Phobius"/>
    </source>
</evidence>
<name>A0A895XF40_9ACTN</name>
<evidence type="ECO:0000256" key="5">
    <source>
        <dbReference type="ARBA" id="ARBA00022989"/>
    </source>
</evidence>
<feature type="transmembrane region" description="Helical" evidence="8">
    <location>
        <begin position="214"/>
        <end position="234"/>
    </location>
</feature>
<evidence type="ECO:0000256" key="7">
    <source>
        <dbReference type="SAM" id="MobiDB-lite"/>
    </source>
</evidence>
<feature type="domain" description="EamA" evidence="9">
    <location>
        <begin position="152"/>
        <end position="286"/>
    </location>
</feature>
<dbReference type="InterPro" id="IPR051258">
    <property type="entry name" value="Diverse_Substrate_Transporter"/>
</dbReference>
<feature type="region of interest" description="Disordered" evidence="7">
    <location>
        <begin position="295"/>
        <end position="315"/>
    </location>
</feature>
<dbReference type="AlphaFoldDB" id="A0A895XF40"/>
<dbReference type="Pfam" id="PF00892">
    <property type="entry name" value="EamA"/>
    <property type="match status" value="2"/>
</dbReference>
<evidence type="ECO:0000256" key="6">
    <source>
        <dbReference type="ARBA" id="ARBA00023136"/>
    </source>
</evidence>
<feature type="transmembrane region" description="Helical" evidence="8">
    <location>
        <begin position="75"/>
        <end position="94"/>
    </location>
</feature>
<feature type="transmembrane region" description="Helical" evidence="8">
    <location>
        <begin position="153"/>
        <end position="176"/>
    </location>
</feature>
<evidence type="ECO:0000259" key="9">
    <source>
        <dbReference type="Pfam" id="PF00892"/>
    </source>
</evidence>
<dbReference type="EMBL" id="CP070496">
    <property type="protein sequence ID" value="QSB04461.1"/>
    <property type="molecule type" value="Genomic_DNA"/>
</dbReference>
<keyword evidence="6 8" id="KW-0472">Membrane</keyword>
<feature type="transmembrane region" description="Helical" evidence="8">
    <location>
        <begin position="12"/>
        <end position="34"/>
    </location>
</feature>
<feature type="domain" description="EamA" evidence="9">
    <location>
        <begin position="12"/>
        <end position="143"/>
    </location>
</feature>
<dbReference type="InterPro" id="IPR037185">
    <property type="entry name" value="EmrE-like"/>
</dbReference>
<dbReference type="SUPFAM" id="SSF103481">
    <property type="entry name" value="Multidrug resistance efflux transporter EmrE"/>
    <property type="match status" value="2"/>
</dbReference>
<evidence type="ECO:0000313" key="10">
    <source>
        <dbReference type="EMBL" id="QSB04461.1"/>
    </source>
</evidence>
<dbReference type="InterPro" id="IPR000620">
    <property type="entry name" value="EamA_dom"/>
</dbReference>
<sequence length="315" mass="31966">MSATHPSTTVTGTMYALGAMIIVGSSAAVLAALGDYPTFGGQALRYAGAAIALFALLWFLKVAHLRCTRRELGRLTLLGSTGLAAFNVCYVEAVKNADPAAVGAIIGGVPVVLAIADPIARRHSPSARLVTAAMVVTAGVAIMQGFGGGSLIGLLWALGALAAEVAFTLLAVPLLPKFGPLRVSAYASALAVPLLLVSGVIADGAGFMPMPDRTQIIALLYLSVVVTAVAFVMWYTAISRLGADKAGLCAGVAPVSAVAAAWVLATGEPGSADIIGAILVGVGVVVGLAPSRRRKPDGPWLPPVTVPDRPSQPKR</sequence>
<keyword evidence="5 8" id="KW-1133">Transmembrane helix</keyword>
<feature type="transmembrane region" description="Helical" evidence="8">
    <location>
        <begin position="271"/>
        <end position="289"/>
    </location>
</feature>
<organism evidence="10 11">
    <name type="scientific">Natronoglycomyces albus</name>
    <dbReference type="NCBI Taxonomy" id="2811108"/>
    <lineage>
        <taxon>Bacteria</taxon>
        <taxon>Bacillati</taxon>
        <taxon>Actinomycetota</taxon>
        <taxon>Actinomycetes</taxon>
        <taxon>Glycomycetales</taxon>
        <taxon>Glycomycetaceae</taxon>
        <taxon>Natronoglycomyces</taxon>
    </lineage>
</organism>
<dbReference type="KEGG" id="nav:JQS30_11785"/>
<reference evidence="10" key="1">
    <citation type="submission" date="2021-02" db="EMBL/GenBank/DDBJ databases">
        <title>Natronoglycomyces albus gen. nov., sp. nov, a haloalkaliphilic actinobacterium from a soda solonchak soil.</title>
        <authorList>
            <person name="Sorokin D.Y."/>
            <person name="Khijniak T.V."/>
            <person name="Zakharycheva A.P."/>
            <person name="Boueva O.V."/>
            <person name="Ariskina E.V."/>
            <person name="Hahnke R.L."/>
            <person name="Bunk B."/>
            <person name="Sproer C."/>
            <person name="Schumann P."/>
            <person name="Evtushenko L.I."/>
            <person name="Kublanov I.V."/>
        </authorList>
    </citation>
    <scope>NUCLEOTIDE SEQUENCE</scope>
    <source>
        <strain evidence="10">DSM 106290</strain>
    </source>
</reference>
<keyword evidence="11" id="KW-1185">Reference proteome</keyword>
<dbReference type="PANTHER" id="PTHR42920:SF11">
    <property type="entry name" value="INNER MEMBRANE PROTEIN YTFF"/>
    <property type="match status" value="1"/>
</dbReference>
<comment type="subcellular location">
    <subcellularLocation>
        <location evidence="1">Cell membrane</location>
        <topology evidence="1">Multi-pass membrane protein</topology>
    </subcellularLocation>
</comment>
<evidence type="ECO:0000256" key="4">
    <source>
        <dbReference type="ARBA" id="ARBA00022692"/>
    </source>
</evidence>
<evidence type="ECO:0000313" key="11">
    <source>
        <dbReference type="Proteomes" id="UP000662939"/>
    </source>
</evidence>
<proteinExistence type="inferred from homology"/>
<comment type="similarity">
    <text evidence="2">Belongs to the EamA transporter family.</text>
</comment>
<dbReference type="RefSeq" id="WP_213170459.1">
    <property type="nucleotide sequence ID" value="NZ_CP070496.1"/>
</dbReference>
<gene>
    <name evidence="10" type="ORF">JQS30_11785</name>
</gene>
<dbReference type="PANTHER" id="PTHR42920">
    <property type="entry name" value="OS03G0707200 PROTEIN-RELATED"/>
    <property type="match status" value="1"/>
</dbReference>
<feature type="transmembrane region" description="Helical" evidence="8">
    <location>
        <begin position="127"/>
        <end position="147"/>
    </location>
</feature>
<protein>
    <submittedName>
        <fullName evidence="10">DMT family transporter</fullName>
    </submittedName>
</protein>
<dbReference type="GO" id="GO:0005886">
    <property type="term" value="C:plasma membrane"/>
    <property type="evidence" value="ECO:0007669"/>
    <property type="project" value="UniProtKB-SubCell"/>
</dbReference>
<feature type="transmembrane region" description="Helical" evidence="8">
    <location>
        <begin position="246"/>
        <end position="265"/>
    </location>
</feature>
<keyword evidence="3" id="KW-1003">Cell membrane</keyword>
<dbReference type="Proteomes" id="UP000662939">
    <property type="component" value="Chromosome"/>
</dbReference>
<keyword evidence="4 8" id="KW-0812">Transmembrane</keyword>
<feature type="transmembrane region" description="Helical" evidence="8">
    <location>
        <begin position="183"/>
        <end position="202"/>
    </location>
</feature>
<feature type="transmembrane region" description="Helical" evidence="8">
    <location>
        <begin position="100"/>
        <end position="120"/>
    </location>
</feature>
<accession>A0A895XF40</accession>
<evidence type="ECO:0000256" key="1">
    <source>
        <dbReference type="ARBA" id="ARBA00004651"/>
    </source>
</evidence>
<feature type="transmembrane region" description="Helical" evidence="8">
    <location>
        <begin position="46"/>
        <end position="63"/>
    </location>
</feature>
<evidence type="ECO:0000256" key="2">
    <source>
        <dbReference type="ARBA" id="ARBA00007362"/>
    </source>
</evidence>
<evidence type="ECO:0000256" key="3">
    <source>
        <dbReference type="ARBA" id="ARBA00022475"/>
    </source>
</evidence>